<evidence type="ECO:0000313" key="2">
    <source>
        <dbReference type="Proteomes" id="UP001288944"/>
    </source>
</evidence>
<sequence>KLDYTLCCTFLKGMANFYTGQEVLLNNDSKAKIIQIDLNNISSPLILCEDEFIDLTKTDDLYIVEIL</sequence>
<organism evidence="1 2">
    <name type="scientific">Clostridium perfringens</name>
    <dbReference type="NCBI Taxonomy" id="1502"/>
    <lineage>
        <taxon>Bacteria</taxon>
        <taxon>Bacillati</taxon>
        <taxon>Bacillota</taxon>
        <taxon>Clostridia</taxon>
        <taxon>Eubacteriales</taxon>
        <taxon>Clostridiaceae</taxon>
        <taxon>Clostridium</taxon>
    </lineage>
</organism>
<accession>A0AAW9K3W9</accession>
<name>A0AAW9K3W9_CLOPF</name>
<evidence type="ECO:0000313" key="1">
    <source>
        <dbReference type="EMBL" id="MDZ7542952.1"/>
    </source>
</evidence>
<comment type="caution">
    <text evidence="1">The sequence shown here is derived from an EMBL/GenBank/DDBJ whole genome shotgun (WGS) entry which is preliminary data.</text>
</comment>
<reference evidence="1" key="1">
    <citation type="submission" date="2019-11" db="EMBL/GenBank/DDBJ databases">
        <title>Characterization of Clostridium perfringens isolates from swine manure treated agricultural soils.</title>
        <authorList>
            <person name="Wushke S.T."/>
        </authorList>
    </citation>
    <scope>NUCLEOTIDE SEQUENCE</scope>
    <source>
        <strain evidence="1">X62</strain>
    </source>
</reference>
<dbReference type="Proteomes" id="UP001288944">
    <property type="component" value="Unassembled WGS sequence"/>
</dbReference>
<protein>
    <recommendedName>
        <fullName evidence="3">MoeA C-terminal domain-containing protein</fullName>
    </recommendedName>
</protein>
<feature type="non-terminal residue" evidence="1">
    <location>
        <position position="1"/>
    </location>
</feature>
<dbReference type="AlphaFoldDB" id="A0AAW9K3W9"/>
<evidence type="ECO:0008006" key="3">
    <source>
        <dbReference type="Google" id="ProtNLM"/>
    </source>
</evidence>
<proteinExistence type="predicted"/>
<gene>
    <name evidence="1" type="ORF">GNF83_17540</name>
</gene>
<dbReference type="EMBL" id="WNUR01000649">
    <property type="protein sequence ID" value="MDZ7542952.1"/>
    <property type="molecule type" value="Genomic_DNA"/>
</dbReference>